<comment type="caution">
    <text evidence="2">The sequence shown here is derived from an EMBL/GenBank/DDBJ whole genome shotgun (WGS) entry which is preliminary data.</text>
</comment>
<proteinExistence type="predicted"/>
<accession>A0ABP4PHU5</accession>
<keyword evidence="3" id="KW-1185">Reference proteome</keyword>
<evidence type="ECO:0000313" key="3">
    <source>
        <dbReference type="Proteomes" id="UP001500393"/>
    </source>
</evidence>
<protein>
    <recommendedName>
        <fullName evidence="4">EamA-like transporter family protein</fullName>
    </recommendedName>
</protein>
<keyword evidence="1" id="KW-0472">Membrane</keyword>
<keyword evidence="1" id="KW-0812">Transmembrane</keyword>
<dbReference type="SUPFAM" id="SSF103481">
    <property type="entry name" value="Multidrug resistance efflux transporter EmrE"/>
    <property type="match status" value="1"/>
</dbReference>
<gene>
    <name evidence="2" type="ORF">GCM10009789_39260</name>
</gene>
<evidence type="ECO:0000313" key="2">
    <source>
        <dbReference type="EMBL" id="GAA1581630.1"/>
    </source>
</evidence>
<dbReference type="Proteomes" id="UP001500393">
    <property type="component" value="Unassembled WGS sequence"/>
</dbReference>
<feature type="transmembrane region" description="Helical" evidence="1">
    <location>
        <begin position="12"/>
        <end position="35"/>
    </location>
</feature>
<sequence length="75" mass="7825">MPSLFWIIRQAGLVAASTVILFVPFAGSFIGVLWLDEPAPPGLILGATVILTAVGLLKGSARTQHQSADGPQRGK</sequence>
<dbReference type="RefSeq" id="WP_344215860.1">
    <property type="nucleotide sequence ID" value="NZ_BAAAOS010000021.1"/>
</dbReference>
<organism evidence="2 3">
    <name type="scientific">Kribbella sancticallisti</name>
    <dbReference type="NCBI Taxonomy" id="460087"/>
    <lineage>
        <taxon>Bacteria</taxon>
        <taxon>Bacillati</taxon>
        <taxon>Actinomycetota</taxon>
        <taxon>Actinomycetes</taxon>
        <taxon>Propionibacteriales</taxon>
        <taxon>Kribbellaceae</taxon>
        <taxon>Kribbella</taxon>
    </lineage>
</organism>
<feature type="transmembrane region" description="Helical" evidence="1">
    <location>
        <begin position="41"/>
        <end position="57"/>
    </location>
</feature>
<reference evidence="3" key="1">
    <citation type="journal article" date="2019" name="Int. J. Syst. Evol. Microbiol.">
        <title>The Global Catalogue of Microorganisms (GCM) 10K type strain sequencing project: providing services to taxonomists for standard genome sequencing and annotation.</title>
        <authorList>
            <consortium name="The Broad Institute Genomics Platform"/>
            <consortium name="The Broad Institute Genome Sequencing Center for Infectious Disease"/>
            <person name="Wu L."/>
            <person name="Ma J."/>
        </authorList>
    </citation>
    <scope>NUCLEOTIDE SEQUENCE [LARGE SCALE GENOMIC DNA]</scope>
    <source>
        <strain evidence="3">JCM 14969</strain>
    </source>
</reference>
<dbReference type="EMBL" id="BAAAOS010000021">
    <property type="protein sequence ID" value="GAA1581630.1"/>
    <property type="molecule type" value="Genomic_DNA"/>
</dbReference>
<evidence type="ECO:0000256" key="1">
    <source>
        <dbReference type="SAM" id="Phobius"/>
    </source>
</evidence>
<name>A0ABP4PHU5_9ACTN</name>
<dbReference type="InterPro" id="IPR037185">
    <property type="entry name" value="EmrE-like"/>
</dbReference>
<keyword evidence="1" id="KW-1133">Transmembrane helix</keyword>
<evidence type="ECO:0008006" key="4">
    <source>
        <dbReference type="Google" id="ProtNLM"/>
    </source>
</evidence>